<keyword evidence="2" id="KW-1185">Reference proteome</keyword>
<organism evidence="1 2">
    <name type="scientific">Trichinella zimbabwensis</name>
    <dbReference type="NCBI Taxonomy" id="268475"/>
    <lineage>
        <taxon>Eukaryota</taxon>
        <taxon>Metazoa</taxon>
        <taxon>Ecdysozoa</taxon>
        <taxon>Nematoda</taxon>
        <taxon>Enoplea</taxon>
        <taxon>Dorylaimia</taxon>
        <taxon>Trichinellida</taxon>
        <taxon>Trichinellidae</taxon>
        <taxon>Trichinella</taxon>
    </lineage>
</organism>
<proteinExistence type="predicted"/>
<dbReference type="EMBL" id="JYDP01000191">
    <property type="protein sequence ID" value="KRZ03511.1"/>
    <property type="molecule type" value="Genomic_DNA"/>
</dbReference>
<evidence type="ECO:0000313" key="2">
    <source>
        <dbReference type="Proteomes" id="UP000055024"/>
    </source>
</evidence>
<dbReference type="AlphaFoldDB" id="A0A0V1GYR7"/>
<gene>
    <name evidence="1" type="ORF">T11_2172</name>
</gene>
<reference evidence="1 2" key="1">
    <citation type="submission" date="2015-01" db="EMBL/GenBank/DDBJ databases">
        <title>Evolution of Trichinella species and genotypes.</title>
        <authorList>
            <person name="Korhonen P.K."/>
            <person name="Edoardo P."/>
            <person name="Giuseppe L.R."/>
            <person name="Gasser R.B."/>
        </authorList>
    </citation>
    <scope>NUCLEOTIDE SEQUENCE [LARGE SCALE GENOMIC DNA]</scope>
    <source>
        <strain evidence="1">ISS1029</strain>
    </source>
</reference>
<feature type="non-terminal residue" evidence="1">
    <location>
        <position position="1"/>
    </location>
</feature>
<name>A0A0V1GYR7_9BILA</name>
<evidence type="ECO:0000313" key="1">
    <source>
        <dbReference type="EMBL" id="KRZ03511.1"/>
    </source>
</evidence>
<comment type="caution">
    <text evidence="1">The sequence shown here is derived from an EMBL/GenBank/DDBJ whole genome shotgun (WGS) entry which is preliminary data.</text>
</comment>
<sequence length="103" mass="11794">LRQCANGRSVVLRHTNDETINNHLRLLYSMTSIQHQYLEKALQRVCDTQIALYPMIDHITNTRDALQELQCISSDRNSSDVELAMMRTVSNDILALPANVRLN</sequence>
<dbReference type="Proteomes" id="UP000055024">
    <property type="component" value="Unassembled WGS sequence"/>
</dbReference>
<accession>A0A0V1GYR7</accession>
<protein>
    <submittedName>
        <fullName evidence="1">Uncharacterized protein</fullName>
    </submittedName>
</protein>